<dbReference type="AlphaFoldDB" id="A0A1L8FD40"/>
<dbReference type="CDD" id="cd19769">
    <property type="entry name" value="Bbox2_TRIM16-like"/>
    <property type="match status" value="1"/>
</dbReference>
<dbReference type="PANTHER" id="PTHR25465">
    <property type="entry name" value="B-BOX DOMAIN CONTAINING"/>
    <property type="match status" value="1"/>
</dbReference>
<proteinExistence type="predicted"/>
<reference evidence="8" key="1">
    <citation type="submission" date="2025-08" db="UniProtKB">
        <authorList>
            <consortium name="RefSeq"/>
        </authorList>
    </citation>
    <scope>IDENTIFICATION</scope>
    <source>
        <strain evidence="8">J_2021</strain>
        <tissue evidence="8">Erythrocytes</tissue>
    </source>
</reference>
<dbReference type="SUPFAM" id="SSF57850">
    <property type="entry name" value="RING/U-box"/>
    <property type="match status" value="1"/>
</dbReference>
<dbReference type="PaxDb" id="8355-A0A1L8FD40"/>
<dbReference type="PANTHER" id="PTHR25465:SF50">
    <property type="entry name" value="E3 UBIQUITIN_ISG15 LIGASE TRIM25"/>
    <property type="match status" value="1"/>
</dbReference>
<dbReference type="InterPro" id="IPR013083">
    <property type="entry name" value="Znf_RING/FYVE/PHD"/>
</dbReference>
<protein>
    <submittedName>
        <fullName evidence="8">E3 ubiquitin/ISG15 ligase TRIM25-like</fullName>
    </submittedName>
</protein>
<evidence type="ECO:0000313" key="7">
    <source>
        <dbReference type="Proteomes" id="UP000186698"/>
    </source>
</evidence>
<dbReference type="GeneID" id="121397260"/>
<evidence type="ECO:0000256" key="3">
    <source>
        <dbReference type="ARBA" id="ARBA00022786"/>
    </source>
</evidence>
<dbReference type="SMART" id="SM00502">
    <property type="entry name" value="BBC"/>
    <property type="match status" value="1"/>
</dbReference>
<dbReference type="Proteomes" id="UP000186698">
    <property type="component" value="Chromosome 8L"/>
</dbReference>
<dbReference type="STRING" id="8355.A0A1L8FD40"/>
<dbReference type="Pfam" id="PF13445">
    <property type="entry name" value="zf-RING_UBOX"/>
    <property type="match status" value="1"/>
</dbReference>
<dbReference type="Gene3D" id="3.30.40.10">
    <property type="entry name" value="Zinc/RING finger domain, C3HC4 (zinc finger)"/>
    <property type="match status" value="1"/>
</dbReference>
<keyword evidence="2" id="KW-0863">Zinc-finger</keyword>
<keyword evidence="7" id="KW-1185">Reference proteome</keyword>
<organism evidence="7 8">
    <name type="scientific">Xenopus laevis</name>
    <name type="common">African clawed frog</name>
    <dbReference type="NCBI Taxonomy" id="8355"/>
    <lineage>
        <taxon>Eukaryota</taxon>
        <taxon>Metazoa</taxon>
        <taxon>Chordata</taxon>
        <taxon>Craniata</taxon>
        <taxon>Vertebrata</taxon>
        <taxon>Euteleostomi</taxon>
        <taxon>Amphibia</taxon>
        <taxon>Batrachia</taxon>
        <taxon>Anura</taxon>
        <taxon>Pipoidea</taxon>
        <taxon>Pipidae</taxon>
        <taxon>Xenopodinae</taxon>
        <taxon>Xenopus</taxon>
        <taxon>Xenopus</taxon>
    </lineage>
</organism>
<evidence type="ECO:0000313" key="8">
    <source>
        <dbReference type="RefSeq" id="XP_041429724.1"/>
    </source>
</evidence>
<feature type="compositionally biased region" description="Polar residues" evidence="6">
    <location>
        <begin position="381"/>
        <end position="405"/>
    </location>
</feature>
<dbReference type="GO" id="GO:0008270">
    <property type="term" value="F:zinc ion binding"/>
    <property type="evidence" value="ECO:0007669"/>
    <property type="project" value="UniProtKB-KW"/>
</dbReference>
<evidence type="ECO:0000256" key="5">
    <source>
        <dbReference type="SAM" id="Coils"/>
    </source>
</evidence>
<feature type="coiled-coil region" evidence="5">
    <location>
        <begin position="256"/>
        <end position="283"/>
    </location>
</feature>
<dbReference type="PROSITE" id="PS50089">
    <property type="entry name" value="ZF_RING_2"/>
    <property type="match status" value="1"/>
</dbReference>
<dbReference type="OrthoDB" id="9049620at2759"/>
<accession>A0A1L8FD40</accession>
<dbReference type="Gene3D" id="4.10.830.40">
    <property type="match status" value="1"/>
</dbReference>
<dbReference type="InterPro" id="IPR003649">
    <property type="entry name" value="Bbox_C"/>
</dbReference>
<name>A0A1L8FD40_XENLA</name>
<dbReference type="SUPFAM" id="SSF57845">
    <property type="entry name" value="B-box zinc-binding domain"/>
    <property type="match status" value="1"/>
</dbReference>
<gene>
    <name evidence="8" type="primary">LOC121397260</name>
</gene>
<feature type="region of interest" description="Disordered" evidence="6">
    <location>
        <begin position="352"/>
        <end position="414"/>
    </location>
</feature>
<evidence type="ECO:0000256" key="1">
    <source>
        <dbReference type="ARBA" id="ARBA00022723"/>
    </source>
</evidence>
<evidence type="ECO:0000256" key="6">
    <source>
        <dbReference type="SAM" id="MobiDB-lite"/>
    </source>
</evidence>
<keyword evidence="5" id="KW-0175">Coiled coil</keyword>
<feature type="compositionally biased region" description="Polar residues" evidence="6">
    <location>
        <begin position="357"/>
        <end position="374"/>
    </location>
</feature>
<dbReference type="InterPro" id="IPR000315">
    <property type="entry name" value="Znf_B-box"/>
</dbReference>
<dbReference type="Pfam" id="PF00643">
    <property type="entry name" value="zf-B_box"/>
    <property type="match status" value="1"/>
</dbReference>
<dbReference type="SMART" id="SM00336">
    <property type="entry name" value="BBOX"/>
    <property type="match status" value="1"/>
</dbReference>
<evidence type="ECO:0000256" key="2">
    <source>
        <dbReference type="ARBA" id="ARBA00022771"/>
    </source>
</evidence>
<keyword evidence="4" id="KW-0862">Zinc</keyword>
<dbReference type="InterPro" id="IPR051051">
    <property type="entry name" value="E3_ubiq-ligase_TRIM/RNF"/>
</dbReference>
<dbReference type="InterPro" id="IPR001841">
    <property type="entry name" value="Znf_RING"/>
</dbReference>
<evidence type="ECO:0000256" key="4">
    <source>
        <dbReference type="ARBA" id="ARBA00022833"/>
    </source>
</evidence>
<keyword evidence="1" id="KW-0479">Metal-binding</keyword>
<dbReference type="Gene3D" id="3.30.160.60">
    <property type="entry name" value="Classic Zinc Finger"/>
    <property type="match status" value="1"/>
</dbReference>
<dbReference type="SMART" id="SM00184">
    <property type="entry name" value="RING"/>
    <property type="match status" value="1"/>
</dbReference>
<dbReference type="PROSITE" id="PS50119">
    <property type="entry name" value="ZF_BBOX"/>
    <property type="match status" value="1"/>
</dbReference>
<dbReference type="InterPro" id="IPR017907">
    <property type="entry name" value="Znf_RING_CS"/>
</dbReference>
<dbReference type="PROSITE" id="PS00518">
    <property type="entry name" value="ZF_RING_1"/>
    <property type="match status" value="1"/>
</dbReference>
<dbReference type="RefSeq" id="XP_041429724.1">
    <property type="nucleotide sequence ID" value="XM_041573790.1"/>
</dbReference>
<dbReference type="KEGG" id="xla:121397260"/>
<keyword evidence="3" id="KW-0833">Ubl conjugation pathway</keyword>
<sequence length="414" mass="47059">MAAAGVREELTCPLCREIYTDPVTLLCGHSYCRVCIRKTWDWQEGIEEKPSCPECREQFSRRPPLRRNLRLNNLAESFLPIDSEQGGVRIFCSYCEPFVSATKSCLLCEASLCDYHVRKHNKSEEHLLMEPTTCFGERKCSVHKKILEYYCTEDGVCICASCCLVGEHRGHKVELLSEASEKKQEQLRNVLYGLTSMKDRADRRMQSLQERRIIVQGNAAKEKQQALALIEVIREYLQTLEDKLMRVISQEETCHLQILSKRIEKLEIKQDELSSKIRHIEELCNMADPLTVLQERESDGAEFYGVDEKPNEGRIGDNTNEFPVSEQNLGLAPQKLLRRLYEILGGIRRQEDKASLPDTNVATSLDSLPENITESPLPLNRQDSSSLDFSVTSGASGRSVNNTGHLESLKDTDS</sequence>
<dbReference type="InterPro" id="IPR027370">
    <property type="entry name" value="Znf-RING_euk"/>
</dbReference>